<dbReference type="SUPFAM" id="SSF50978">
    <property type="entry name" value="WD40 repeat-like"/>
    <property type="match status" value="1"/>
</dbReference>
<dbReference type="AlphaFoldDB" id="A0A3L6EK17"/>
<dbReference type="Gene3D" id="2.130.10.10">
    <property type="entry name" value="YVTN repeat-like/Quinoprotein amine dehydrogenase"/>
    <property type="match status" value="2"/>
</dbReference>
<dbReference type="PANTHER" id="PTHR19876:SF72">
    <property type="entry name" value="COATOMER WD ASSOCIATED REGION DOMAIN-CONTAINING PROTEIN"/>
    <property type="match status" value="1"/>
</dbReference>
<dbReference type="ExpressionAtlas" id="A0A3L6EK17">
    <property type="expression patterns" value="baseline and differential"/>
</dbReference>
<gene>
    <name evidence="4" type="primary">Os02g0209100_3</name>
    <name evidence="4" type="ORF">Zm00014a_007296</name>
</gene>
<dbReference type="PROSITE" id="PS50202">
    <property type="entry name" value="MSP"/>
    <property type="match status" value="1"/>
</dbReference>
<evidence type="ECO:0000256" key="2">
    <source>
        <dbReference type="ARBA" id="ARBA00022737"/>
    </source>
</evidence>
<dbReference type="Gene3D" id="2.60.40.10">
    <property type="entry name" value="Immunoglobulins"/>
    <property type="match status" value="2"/>
</dbReference>
<dbReference type="InterPro" id="IPR000535">
    <property type="entry name" value="MSP_dom"/>
</dbReference>
<evidence type="ECO:0000256" key="1">
    <source>
        <dbReference type="ARBA" id="ARBA00022574"/>
    </source>
</evidence>
<proteinExistence type="predicted"/>
<dbReference type="FunFam" id="2.60.40.10:FF:003872">
    <property type="match status" value="1"/>
</dbReference>
<dbReference type="SMART" id="SM00320">
    <property type="entry name" value="WD40"/>
    <property type="match status" value="5"/>
</dbReference>
<protein>
    <submittedName>
        <fullName evidence="4">Coatomer subunit beta'-2</fullName>
    </submittedName>
</protein>
<comment type="caution">
    <text evidence="4">The sequence shown here is derived from an EMBL/GenBank/DDBJ whole genome shotgun (WGS) entry which is preliminary data.</text>
</comment>
<dbReference type="SUPFAM" id="SSF49354">
    <property type="entry name" value="PapD-like"/>
    <property type="match status" value="1"/>
</dbReference>
<sequence length="712" mass="82209">MQLITQESSEIRHIHPLMAHFSFQDDNLIPCLLHLTNKTDKHIAFMLSSTTEEQPFEATPLNHDIVTPRSIYTLDFKIPADKQKFNLILQSSIYGDRYVYGFTDQSECDQFFEDAKETRNVVYEVVLEPVLSHQGETTSEETIYLMSTKDDVCSVKIIRRKHWVLVGTHAGFILVYEYETGMKLIKRFKAVSKMFHGYSNGVLVVHPTLPYVLSAYGHEMKLWDWDKGWECIQTFELKHYDSIGDDSNQYLISGSGDCTTKVRKMELFICGGLLLLGLREYFRLAAQDLFEACVWWGQKDSIFHQEPPELLLHVHPTTLVFELQPGKLSQCSLQLTNDTDQHMAFKLSLTDSVDWLEQFLPRYGIVAARSTYTLILNVFLERDIAEKRFCDMILESCTCEYSDNNMYSVTTYWENFFDDQMTKKVVNEVKLTAFLSSSQHRQSMVAPKVSWMEKPRTRLVSMDAHPTEPWIITVYSVKFIAQKQWFICSSAEGFIHAYSYEAQEMQKINSFRAAVGGPISLAVHPTQPYVMSWRRIADLFSDQEMKVWDWDKGWECTRIFQTGGRDVDHVAFDPNETSRFVSTDSFGGGVTIWSLDYPKSEYELPNETFNVSVTTSVEFFTRYDRQYLVIVVKEAHVWDLQQRKFAFKKPKSLSSHEASVFSRPNVPLLLTPSSKGTCRFWDAKKFSFYGVLDNYAGGDVQAIACLMGPKTR</sequence>
<keyword evidence="2" id="KW-0677">Repeat</keyword>
<dbReference type="InterPro" id="IPR001680">
    <property type="entry name" value="WD40_rpt"/>
</dbReference>
<dbReference type="InterPro" id="IPR008962">
    <property type="entry name" value="PapD-like_sf"/>
</dbReference>
<name>A0A3L6EK17_MAIZE</name>
<organism evidence="4">
    <name type="scientific">Zea mays</name>
    <name type="common">Maize</name>
    <dbReference type="NCBI Taxonomy" id="4577"/>
    <lineage>
        <taxon>Eukaryota</taxon>
        <taxon>Viridiplantae</taxon>
        <taxon>Streptophyta</taxon>
        <taxon>Embryophyta</taxon>
        <taxon>Tracheophyta</taxon>
        <taxon>Spermatophyta</taxon>
        <taxon>Magnoliopsida</taxon>
        <taxon>Liliopsida</taxon>
        <taxon>Poales</taxon>
        <taxon>Poaceae</taxon>
        <taxon>PACMAD clade</taxon>
        <taxon>Panicoideae</taxon>
        <taxon>Andropogonodae</taxon>
        <taxon>Andropogoneae</taxon>
        <taxon>Tripsacinae</taxon>
        <taxon>Zea</taxon>
    </lineage>
</organism>
<evidence type="ECO:0000313" key="4">
    <source>
        <dbReference type="EMBL" id="PWZ21155.1"/>
    </source>
</evidence>
<feature type="domain" description="MSP" evidence="3">
    <location>
        <begin position="311"/>
        <end position="431"/>
    </location>
</feature>
<dbReference type="InterPro" id="IPR015943">
    <property type="entry name" value="WD40/YVTN_repeat-like_dom_sf"/>
</dbReference>
<dbReference type="Proteomes" id="UP000251960">
    <property type="component" value="Chromosome 5"/>
</dbReference>
<dbReference type="InterPro" id="IPR036322">
    <property type="entry name" value="WD40_repeat_dom_sf"/>
</dbReference>
<evidence type="ECO:0000259" key="3">
    <source>
        <dbReference type="PROSITE" id="PS50202"/>
    </source>
</evidence>
<dbReference type="EMBL" id="NCVQ01000006">
    <property type="protein sequence ID" value="PWZ21155.1"/>
    <property type="molecule type" value="Genomic_DNA"/>
</dbReference>
<dbReference type="InterPro" id="IPR050844">
    <property type="entry name" value="Coatomer_complex_subunit"/>
</dbReference>
<reference evidence="4" key="1">
    <citation type="journal article" date="2018" name="Nat. Genet.">
        <title>Extensive intraspecific gene order and gene structural variations between Mo17 and other maize genomes.</title>
        <authorList>
            <person name="Sun S."/>
            <person name="Zhou Y."/>
            <person name="Chen J."/>
            <person name="Shi J."/>
            <person name="Zhao H."/>
            <person name="Zhao H."/>
            <person name="Song W."/>
            <person name="Zhang M."/>
            <person name="Cui Y."/>
            <person name="Dong X."/>
            <person name="Liu H."/>
            <person name="Ma X."/>
            <person name="Jiao Y."/>
            <person name="Wang B."/>
            <person name="Wei X."/>
            <person name="Stein J.C."/>
            <person name="Glaubitz J.C."/>
            <person name="Lu F."/>
            <person name="Yu G."/>
            <person name="Liang C."/>
            <person name="Fengler K."/>
            <person name="Li B."/>
            <person name="Rafalski A."/>
            <person name="Schnable P.S."/>
            <person name="Ware D.H."/>
            <person name="Buckler E.S."/>
            <person name="Lai J."/>
        </authorList>
    </citation>
    <scope>NUCLEOTIDE SEQUENCE [LARGE SCALE GENOMIC DNA]</scope>
    <source>
        <tissue evidence="4">Seedling</tissue>
    </source>
</reference>
<accession>A0A3L6EK17</accession>
<dbReference type="PANTHER" id="PTHR19876">
    <property type="entry name" value="COATOMER"/>
    <property type="match status" value="1"/>
</dbReference>
<keyword evidence="1" id="KW-0853">WD repeat</keyword>
<dbReference type="InterPro" id="IPR013783">
    <property type="entry name" value="Ig-like_fold"/>
</dbReference>